<protein>
    <submittedName>
        <fullName evidence="2">Uncharacterized protein</fullName>
    </submittedName>
</protein>
<organism evidence="2 3">
    <name type="scientific">Colletotrichum fioriniae PJ7</name>
    <dbReference type="NCBI Taxonomy" id="1445577"/>
    <lineage>
        <taxon>Eukaryota</taxon>
        <taxon>Fungi</taxon>
        <taxon>Dikarya</taxon>
        <taxon>Ascomycota</taxon>
        <taxon>Pezizomycotina</taxon>
        <taxon>Sordariomycetes</taxon>
        <taxon>Hypocreomycetidae</taxon>
        <taxon>Glomerellales</taxon>
        <taxon>Glomerellaceae</taxon>
        <taxon>Colletotrichum</taxon>
        <taxon>Colletotrichum acutatum species complex</taxon>
    </lineage>
</organism>
<dbReference type="Proteomes" id="UP000020467">
    <property type="component" value="Unassembled WGS sequence"/>
</dbReference>
<feature type="compositionally biased region" description="Basic and acidic residues" evidence="1">
    <location>
        <begin position="118"/>
        <end position="132"/>
    </location>
</feature>
<proteinExistence type="predicted"/>
<accession>A0A010QAC7</accession>
<reference evidence="2 3" key="1">
    <citation type="submission" date="2014-02" db="EMBL/GenBank/DDBJ databases">
        <title>The genome sequence of Colletotrichum fioriniae PJ7.</title>
        <authorList>
            <person name="Baroncelli R."/>
            <person name="Thon M.R."/>
        </authorList>
    </citation>
    <scope>NUCLEOTIDE SEQUENCE [LARGE SCALE GENOMIC DNA]</scope>
    <source>
        <strain evidence="2 3">PJ7</strain>
    </source>
</reference>
<feature type="compositionally biased region" description="Basic and acidic residues" evidence="1">
    <location>
        <begin position="159"/>
        <end position="212"/>
    </location>
</feature>
<feature type="compositionally biased region" description="Polar residues" evidence="1">
    <location>
        <begin position="141"/>
        <end position="156"/>
    </location>
</feature>
<feature type="region of interest" description="Disordered" evidence="1">
    <location>
        <begin position="115"/>
        <end position="214"/>
    </location>
</feature>
<keyword evidence="3" id="KW-1185">Reference proteome</keyword>
<sequence length="231" mass="26124">MAQYCQHHDPPCMISPIHGGCADRSPPKYYQKRNIRSHSSGYTVKDLMSGRGSEESRLGNFSSTRCPTDASPCMPIHLVDELREVRRPQSGPGPAQHKKSRPRCLVDLGETVNRGSRKRLEYREREPERTEESAPGERLTRQNLQALDLGRTSQASKGEASRKGEGKASFCSREEHAKNSSETCEKRHFREDKLPSTLRDEYIPSEEHEGKHAKVRNYNAYVVDATDSDAK</sequence>
<dbReference type="KEGG" id="cfj:CFIO01_05106"/>
<gene>
    <name evidence="2" type="ORF">CFIO01_05106</name>
</gene>
<comment type="caution">
    <text evidence="2">The sequence shown here is derived from an EMBL/GenBank/DDBJ whole genome shotgun (WGS) entry which is preliminary data.</text>
</comment>
<feature type="region of interest" description="Disordered" evidence="1">
    <location>
        <begin position="43"/>
        <end position="66"/>
    </location>
</feature>
<evidence type="ECO:0000313" key="3">
    <source>
        <dbReference type="Proteomes" id="UP000020467"/>
    </source>
</evidence>
<evidence type="ECO:0000256" key="1">
    <source>
        <dbReference type="SAM" id="MobiDB-lite"/>
    </source>
</evidence>
<dbReference type="HOGENOM" id="CLU_1199712_0_0_1"/>
<evidence type="ECO:0000313" key="2">
    <source>
        <dbReference type="EMBL" id="EXF76812.1"/>
    </source>
</evidence>
<dbReference type="AlphaFoldDB" id="A0A010QAC7"/>
<dbReference type="EMBL" id="JARH01000792">
    <property type="protein sequence ID" value="EXF76812.1"/>
    <property type="molecule type" value="Genomic_DNA"/>
</dbReference>
<name>A0A010QAC7_9PEZI</name>